<reference evidence="1" key="1">
    <citation type="submission" date="2017-02" db="EMBL/GenBank/DDBJ databases">
        <title>Genome sequence of Serratia marcescens phage BF.</title>
        <authorList>
            <person name="Casey E."/>
            <person name="Fitzgerald B."/>
            <person name="Mahony J."/>
            <person name="Lugli G."/>
            <person name="Ventura M."/>
            <person name="van Sinderen D."/>
        </authorList>
    </citation>
    <scope>NUCLEOTIDE SEQUENCE [LARGE SCALE GENOMIC DNA]</scope>
</reference>
<sequence>MNICEKYWWISHHPKIVDFADSAIIEVTPHMVCPETNQIENLSILNTKLQFWVEFMTPHFDEQFKIHGHAHDWELDCGGDTWEEAIEALYQGVLAKYGDYTQEDLDKQREEAMKDFDADKFFANATVLKTEPEERKPLEDYEIDAFKRDIEHIKKLLPVLSNKLKDANLTMQEYADVELEIICADRDLYVATKSLECGYDVEVYGITDENN</sequence>
<proteinExistence type="predicted"/>
<evidence type="ECO:0000313" key="1">
    <source>
        <dbReference type="EMBL" id="AQW88655.1"/>
    </source>
</evidence>
<accession>A0A1S6UA89</accession>
<organism evidence="1 2">
    <name type="scientific">Serratia phage BF</name>
    <dbReference type="NCBI Taxonomy" id="1962671"/>
    <lineage>
        <taxon>Viruses</taxon>
        <taxon>Duplodnaviria</taxon>
        <taxon>Heunggongvirae</taxon>
        <taxon>Uroviricota</taxon>
        <taxon>Caudoviricetes</taxon>
        <taxon>Eneladusvirus</taxon>
        <taxon>Eneladusvirus BF</taxon>
    </lineage>
</organism>
<gene>
    <name evidence="1" type="ORF">BF_0130</name>
</gene>
<dbReference type="OrthoDB" id="12530at10239"/>
<protein>
    <submittedName>
        <fullName evidence="1">Uncharacterized protein</fullName>
    </submittedName>
</protein>
<evidence type="ECO:0000313" key="2">
    <source>
        <dbReference type="Proteomes" id="UP000221837"/>
    </source>
</evidence>
<dbReference type="EMBL" id="KY630187">
    <property type="protein sequence ID" value="AQW88655.1"/>
    <property type="molecule type" value="Genomic_DNA"/>
</dbReference>
<dbReference type="Proteomes" id="UP000221837">
    <property type="component" value="Genome"/>
</dbReference>
<name>A0A1S6UA89_9CAUD</name>
<keyword evidence="2" id="KW-1185">Reference proteome</keyword>